<feature type="non-terminal residue" evidence="2">
    <location>
        <position position="70"/>
    </location>
</feature>
<name>A0A6J4RG89_9ACTN</name>
<accession>A0A6J4RG89</accession>
<feature type="compositionally biased region" description="Basic and acidic residues" evidence="1">
    <location>
        <begin position="11"/>
        <end position="30"/>
    </location>
</feature>
<feature type="region of interest" description="Disordered" evidence="1">
    <location>
        <begin position="1"/>
        <end position="70"/>
    </location>
</feature>
<sequence length="70" mass="7351">GRRSQAAAHRQRGEGPERVGHRRRADDRRAGLLPQDALAGGGRGVRRVAQQGAGVGEDRRAAGQDGTGDL</sequence>
<reference evidence="2" key="1">
    <citation type="submission" date="2020-02" db="EMBL/GenBank/DDBJ databases">
        <authorList>
            <person name="Meier V. D."/>
        </authorList>
    </citation>
    <scope>NUCLEOTIDE SEQUENCE</scope>
    <source>
        <strain evidence="2">AVDCRST_MAG13</strain>
    </source>
</reference>
<feature type="non-terminal residue" evidence="2">
    <location>
        <position position="1"/>
    </location>
</feature>
<dbReference type="AlphaFoldDB" id="A0A6J4RG89"/>
<gene>
    <name evidence="2" type="ORF">AVDCRST_MAG13-312</name>
</gene>
<protein>
    <submittedName>
        <fullName evidence="2">Uncharacterized protein</fullName>
    </submittedName>
</protein>
<organism evidence="2">
    <name type="scientific">uncultured Solirubrobacteraceae bacterium</name>
    <dbReference type="NCBI Taxonomy" id="1162706"/>
    <lineage>
        <taxon>Bacteria</taxon>
        <taxon>Bacillati</taxon>
        <taxon>Actinomycetota</taxon>
        <taxon>Thermoleophilia</taxon>
        <taxon>Solirubrobacterales</taxon>
        <taxon>Solirubrobacteraceae</taxon>
        <taxon>environmental samples</taxon>
    </lineage>
</organism>
<proteinExistence type="predicted"/>
<dbReference type="EMBL" id="CADCVO010000044">
    <property type="protein sequence ID" value="CAA9468990.1"/>
    <property type="molecule type" value="Genomic_DNA"/>
</dbReference>
<evidence type="ECO:0000256" key="1">
    <source>
        <dbReference type="SAM" id="MobiDB-lite"/>
    </source>
</evidence>
<evidence type="ECO:0000313" key="2">
    <source>
        <dbReference type="EMBL" id="CAA9468990.1"/>
    </source>
</evidence>